<dbReference type="Gene3D" id="3.40.1370.10">
    <property type="match status" value="1"/>
</dbReference>
<protein>
    <recommendedName>
        <fullName evidence="4 5">Large ribosomal subunit protein uL4</fullName>
    </recommendedName>
</protein>
<dbReference type="Proteomes" id="UP000753196">
    <property type="component" value="Unassembled WGS sequence"/>
</dbReference>
<evidence type="ECO:0000256" key="6">
    <source>
        <dbReference type="SAM" id="MobiDB-lite"/>
    </source>
</evidence>
<dbReference type="GO" id="GO:1990904">
    <property type="term" value="C:ribonucleoprotein complex"/>
    <property type="evidence" value="ECO:0007669"/>
    <property type="project" value="UniProtKB-KW"/>
</dbReference>
<feature type="compositionally biased region" description="Basic residues" evidence="6">
    <location>
        <begin position="59"/>
        <end position="76"/>
    </location>
</feature>
<keyword evidence="2 5" id="KW-0689">Ribosomal protein</keyword>
<evidence type="ECO:0000256" key="1">
    <source>
        <dbReference type="ARBA" id="ARBA00010528"/>
    </source>
</evidence>
<evidence type="ECO:0000256" key="5">
    <source>
        <dbReference type="HAMAP-Rule" id="MF_01328"/>
    </source>
</evidence>
<dbReference type="GO" id="GO:0019843">
    <property type="term" value="F:rRNA binding"/>
    <property type="evidence" value="ECO:0007669"/>
    <property type="project" value="UniProtKB-UniRule"/>
</dbReference>
<dbReference type="HAMAP" id="MF_01328_B">
    <property type="entry name" value="Ribosomal_uL4_B"/>
    <property type="match status" value="1"/>
</dbReference>
<dbReference type="Pfam" id="PF00573">
    <property type="entry name" value="Ribosomal_L4"/>
    <property type="match status" value="1"/>
</dbReference>
<keyword evidence="5" id="KW-0699">rRNA-binding</keyword>
<comment type="function">
    <text evidence="5">One of the primary rRNA binding proteins, this protein initially binds near the 5'-end of the 23S rRNA. It is important during the early stages of 50S assembly. It makes multiple contacts with different domains of the 23S rRNA in the assembled 50S subunit and ribosome.</text>
</comment>
<keyword evidence="3 5" id="KW-0687">Ribonucleoprotein</keyword>
<comment type="similarity">
    <text evidence="1 5">Belongs to the universal ribosomal protein uL4 family.</text>
</comment>
<dbReference type="InterPro" id="IPR023574">
    <property type="entry name" value="Ribosomal_uL4_dom_sf"/>
</dbReference>
<feature type="region of interest" description="Disordered" evidence="6">
    <location>
        <begin position="50"/>
        <end position="78"/>
    </location>
</feature>
<accession>A0A932QYZ7</accession>
<comment type="caution">
    <text evidence="7">The sequence shown here is derived from an EMBL/GenBank/DDBJ whole genome shotgun (WGS) entry which is preliminary data.</text>
</comment>
<dbReference type="InterPro" id="IPR013005">
    <property type="entry name" value="Ribosomal_uL4-like"/>
</dbReference>
<dbReference type="InterPro" id="IPR002136">
    <property type="entry name" value="Ribosomal_uL4"/>
</dbReference>
<sequence>MKIAVYNSAGEEAGTMELPDRIFGVRWNADLVHQVVAGYAANRRVGSAQAKTRGEVRGGGKKPWRQKGTGRARHGSIRSPIWKGGGVAHGPRTDKVYGRKINKKMAKKALWTVLSAKARDGEVVVVEDMVFPEAKTRHAAAFLKPFLQEGKFPRMKTGRGVLIATGRDNGAIRRAMRNLPYTGMDEARNLNAYEVLQFKYLMFPKSALDTFGSESKITDRQREVETQGRNS</sequence>
<evidence type="ECO:0000256" key="2">
    <source>
        <dbReference type="ARBA" id="ARBA00022980"/>
    </source>
</evidence>
<gene>
    <name evidence="5 7" type="primary">rplD</name>
    <name evidence="7" type="ORF">HY221_02015</name>
</gene>
<dbReference type="GO" id="GO:0003735">
    <property type="term" value="F:structural constituent of ribosome"/>
    <property type="evidence" value="ECO:0007669"/>
    <property type="project" value="InterPro"/>
</dbReference>
<reference evidence="7" key="1">
    <citation type="submission" date="2020-07" db="EMBL/GenBank/DDBJ databases">
        <title>Huge and variable diversity of episymbiotic CPR bacteria and DPANN archaea in groundwater ecosystems.</title>
        <authorList>
            <person name="He C.Y."/>
            <person name="Keren R."/>
            <person name="Whittaker M."/>
            <person name="Farag I.F."/>
            <person name="Doudna J."/>
            <person name="Cate J.H.D."/>
            <person name="Banfield J.F."/>
        </authorList>
    </citation>
    <scope>NUCLEOTIDE SEQUENCE</scope>
    <source>
        <strain evidence="7">NC_groundwater_973_Pr1_S-0.2um_54_13</strain>
    </source>
</reference>
<organism evidence="7 8">
    <name type="scientific">Candidatus Sungiibacteriota bacterium</name>
    <dbReference type="NCBI Taxonomy" id="2750080"/>
    <lineage>
        <taxon>Bacteria</taxon>
        <taxon>Candidatus Sungiibacteriota</taxon>
    </lineage>
</organism>
<proteinExistence type="inferred from homology"/>
<dbReference type="GO" id="GO:0005840">
    <property type="term" value="C:ribosome"/>
    <property type="evidence" value="ECO:0007669"/>
    <property type="project" value="UniProtKB-KW"/>
</dbReference>
<dbReference type="AlphaFoldDB" id="A0A932QYZ7"/>
<evidence type="ECO:0000313" key="7">
    <source>
        <dbReference type="EMBL" id="MBI3631088.1"/>
    </source>
</evidence>
<evidence type="ECO:0000256" key="3">
    <source>
        <dbReference type="ARBA" id="ARBA00023274"/>
    </source>
</evidence>
<dbReference type="EMBL" id="JACQCR010000044">
    <property type="protein sequence ID" value="MBI3631088.1"/>
    <property type="molecule type" value="Genomic_DNA"/>
</dbReference>
<dbReference type="GO" id="GO:0006412">
    <property type="term" value="P:translation"/>
    <property type="evidence" value="ECO:0007669"/>
    <property type="project" value="UniProtKB-UniRule"/>
</dbReference>
<name>A0A932QYZ7_9BACT</name>
<dbReference type="PANTHER" id="PTHR10746:SF6">
    <property type="entry name" value="LARGE RIBOSOMAL SUBUNIT PROTEIN UL4M"/>
    <property type="match status" value="1"/>
</dbReference>
<evidence type="ECO:0000313" key="8">
    <source>
        <dbReference type="Proteomes" id="UP000753196"/>
    </source>
</evidence>
<dbReference type="NCBIfam" id="TIGR03953">
    <property type="entry name" value="rplD_bact"/>
    <property type="match status" value="1"/>
</dbReference>
<dbReference type="SUPFAM" id="SSF52166">
    <property type="entry name" value="Ribosomal protein L4"/>
    <property type="match status" value="1"/>
</dbReference>
<comment type="subunit">
    <text evidence="5">Part of the 50S ribosomal subunit.</text>
</comment>
<evidence type="ECO:0000256" key="4">
    <source>
        <dbReference type="ARBA" id="ARBA00035244"/>
    </source>
</evidence>
<keyword evidence="5" id="KW-0694">RNA-binding</keyword>
<dbReference type="PANTHER" id="PTHR10746">
    <property type="entry name" value="50S RIBOSOMAL PROTEIN L4"/>
    <property type="match status" value="1"/>
</dbReference>
<comment type="function">
    <text evidence="5">Forms part of the polypeptide exit tunnel.</text>
</comment>